<dbReference type="PANTHER" id="PTHR28570:SF2">
    <property type="entry name" value="M18 FAMILY AMINOPEPTIDASE 1-RELATED"/>
    <property type="match status" value="1"/>
</dbReference>
<dbReference type="SUPFAM" id="SSF101821">
    <property type="entry name" value="Aminopeptidase/glucanase lid domain"/>
    <property type="match status" value="1"/>
</dbReference>
<evidence type="ECO:0000256" key="2">
    <source>
        <dbReference type="ARBA" id="ARBA00008290"/>
    </source>
</evidence>
<evidence type="ECO:0000256" key="9">
    <source>
        <dbReference type="RuleBase" id="RU004386"/>
    </source>
</evidence>
<dbReference type="GO" id="GO:0004177">
    <property type="term" value="F:aminopeptidase activity"/>
    <property type="evidence" value="ECO:0007669"/>
    <property type="project" value="UniProtKB-KW"/>
</dbReference>
<protein>
    <recommendedName>
        <fullName evidence="10">M18 family aminopeptidase</fullName>
        <ecNumber evidence="10">3.4.11.-</ecNumber>
    </recommendedName>
</protein>
<evidence type="ECO:0000256" key="10">
    <source>
        <dbReference type="RuleBase" id="RU004387"/>
    </source>
</evidence>
<dbReference type="GO" id="GO:0008237">
    <property type="term" value="F:metallopeptidase activity"/>
    <property type="evidence" value="ECO:0007669"/>
    <property type="project" value="UniProtKB-KW"/>
</dbReference>
<gene>
    <name evidence="11" type="ORF">FRC53_06155</name>
</gene>
<keyword evidence="12" id="KW-1185">Reference proteome</keyword>
<comment type="cofactor">
    <cofactor evidence="1 10">
        <name>Zn(2+)</name>
        <dbReference type="ChEBI" id="CHEBI:29105"/>
    </cofactor>
</comment>
<dbReference type="PANTHER" id="PTHR28570">
    <property type="entry name" value="ASPARTYL AMINOPEPTIDASE"/>
    <property type="match status" value="1"/>
</dbReference>
<keyword evidence="3 9" id="KW-0031">Aminopeptidase</keyword>
<dbReference type="SUPFAM" id="SSF53187">
    <property type="entry name" value="Zn-dependent exopeptidases"/>
    <property type="match status" value="1"/>
</dbReference>
<organism evidence="11 12">
    <name type="scientific">Candidatus Pseudoramibacter fermentans</name>
    <dbReference type="NCBI Taxonomy" id="2594427"/>
    <lineage>
        <taxon>Bacteria</taxon>
        <taxon>Bacillati</taxon>
        <taxon>Bacillota</taxon>
        <taxon>Clostridia</taxon>
        <taxon>Eubacteriales</taxon>
        <taxon>Eubacteriaceae</taxon>
        <taxon>Pseudoramibacter</taxon>
    </lineage>
</organism>
<evidence type="ECO:0000313" key="11">
    <source>
        <dbReference type="EMBL" id="MQM72995.1"/>
    </source>
</evidence>
<accession>A0A6L5GRX9</accession>
<evidence type="ECO:0000256" key="1">
    <source>
        <dbReference type="ARBA" id="ARBA00001947"/>
    </source>
</evidence>
<evidence type="ECO:0000256" key="4">
    <source>
        <dbReference type="ARBA" id="ARBA00022670"/>
    </source>
</evidence>
<evidence type="ECO:0000256" key="6">
    <source>
        <dbReference type="ARBA" id="ARBA00022801"/>
    </source>
</evidence>
<reference evidence="11" key="1">
    <citation type="journal article" date="2020" name="Appl. Environ. Microbiol.">
        <title>Medium-Chain Fatty Acid Synthesis by 'Candidatus Weimeria bifida' gen. nov., sp. nov., and 'Candidatus Pseudoramibacter fermentans' sp. nov.</title>
        <authorList>
            <person name="Scarborough M.J."/>
            <person name="Myers K.S."/>
            <person name="Donohue T.J."/>
            <person name="Noguera D.R."/>
        </authorList>
    </citation>
    <scope>NUCLEOTIDE SEQUENCE</scope>
    <source>
        <strain evidence="11">EUB1.1</strain>
    </source>
</reference>
<keyword evidence="6 9" id="KW-0378">Hydrolase</keyword>
<dbReference type="GO" id="GO:0005737">
    <property type="term" value="C:cytoplasm"/>
    <property type="evidence" value="ECO:0007669"/>
    <property type="project" value="UniProtKB-ARBA"/>
</dbReference>
<dbReference type="EMBL" id="VOGB01000004">
    <property type="protein sequence ID" value="MQM72995.1"/>
    <property type="molecule type" value="Genomic_DNA"/>
</dbReference>
<keyword evidence="4 9" id="KW-0645">Protease</keyword>
<dbReference type="EC" id="3.4.11.-" evidence="10"/>
<evidence type="ECO:0000313" key="12">
    <source>
        <dbReference type="Proteomes" id="UP000473648"/>
    </source>
</evidence>
<dbReference type="Gene3D" id="3.40.630.10">
    <property type="entry name" value="Zn peptidases"/>
    <property type="match status" value="1"/>
</dbReference>
<evidence type="ECO:0000256" key="5">
    <source>
        <dbReference type="ARBA" id="ARBA00022723"/>
    </source>
</evidence>
<dbReference type="GO" id="GO:0008270">
    <property type="term" value="F:zinc ion binding"/>
    <property type="evidence" value="ECO:0007669"/>
    <property type="project" value="InterPro"/>
</dbReference>
<dbReference type="InterPro" id="IPR023358">
    <property type="entry name" value="Peptidase_M18_dom2"/>
</dbReference>
<proteinExistence type="inferred from homology"/>
<evidence type="ECO:0000256" key="3">
    <source>
        <dbReference type="ARBA" id="ARBA00022438"/>
    </source>
</evidence>
<keyword evidence="7 9" id="KW-0862">Zinc</keyword>
<evidence type="ECO:0000256" key="8">
    <source>
        <dbReference type="ARBA" id="ARBA00023049"/>
    </source>
</evidence>
<dbReference type="GO" id="GO:0006508">
    <property type="term" value="P:proteolysis"/>
    <property type="evidence" value="ECO:0007669"/>
    <property type="project" value="UniProtKB-KW"/>
</dbReference>
<dbReference type="NCBIfam" id="NF002600">
    <property type="entry name" value="PRK02256.1"/>
    <property type="match status" value="1"/>
</dbReference>
<dbReference type="AlphaFoldDB" id="A0A6L5GRX9"/>
<name>A0A6L5GRX9_9FIRM</name>
<evidence type="ECO:0000256" key="7">
    <source>
        <dbReference type="ARBA" id="ARBA00022833"/>
    </source>
</evidence>
<comment type="similarity">
    <text evidence="2 9">Belongs to the peptidase M18 family.</text>
</comment>
<keyword evidence="5 9" id="KW-0479">Metal-binding</keyword>
<dbReference type="Proteomes" id="UP000473648">
    <property type="component" value="Unassembled WGS sequence"/>
</dbReference>
<sequence>MAAQTMNKALGAEFKLGWKKLEPGEDQKVLDYAEDYKAFLDAGKTERLCAENAVKLAKEAGFRPIEQAIESGELKSGDKIYALHRNKTVMLFKIGAEPLEKGMTVVGAHMDCPRLDLKPMPLYEDSNIAYLKTHYYGGIKKYPWLTLPLALYGTVVKKDGSVVKIAIGDGPDDPVFCISDLLPHLSQKLNQKKVAEAFEGEQLNPMIASRPLSGEEDGEAVKATVLKYLNEHYQMTEDDFASAEFEIVPAGKARDIGFDRSMILAFGQDDRICSYASVRAMLDATDTPQKTQCVILADKEEIGSYGNTGMQSRFFENTLAELVALQSDASNSLTVRRCLSRSFCLSADVTAAYDPNFPNTHDMHNATFAGKGVAVNKYGGARGKSGGSDANPEFLGKLRKCFDEGGVTWQLGEMGKIDLGGGGTIAYMLAAYDMEVVDCGTPILSMHAPWEQSTKIDAYMTYKAYRTFFNDKW</sequence>
<dbReference type="InterPro" id="IPR001948">
    <property type="entry name" value="Peptidase_M18"/>
</dbReference>
<comment type="caution">
    <text evidence="11">The sequence shown here is derived from an EMBL/GenBank/DDBJ whole genome shotgun (WGS) entry which is preliminary data.</text>
</comment>
<dbReference type="Gene3D" id="2.30.250.10">
    <property type="entry name" value="Aminopeptidase i, Domain 2"/>
    <property type="match status" value="1"/>
</dbReference>
<dbReference type="Pfam" id="PF02127">
    <property type="entry name" value="Peptidase_M18"/>
    <property type="match status" value="1"/>
</dbReference>
<keyword evidence="8 9" id="KW-0482">Metalloprotease</keyword>
<dbReference type="PRINTS" id="PR00932">
    <property type="entry name" value="AMINO1PTASE"/>
</dbReference>